<feature type="compositionally biased region" description="Polar residues" evidence="1">
    <location>
        <begin position="104"/>
        <end position="117"/>
    </location>
</feature>
<accession>A0A9N9C3R0</accession>
<dbReference type="EMBL" id="CAJVPJ010001399">
    <property type="protein sequence ID" value="CAG8589663.1"/>
    <property type="molecule type" value="Genomic_DNA"/>
</dbReference>
<dbReference type="Proteomes" id="UP000789572">
    <property type="component" value="Unassembled WGS sequence"/>
</dbReference>
<evidence type="ECO:0000256" key="1">
    <source>
        <dbReference type="SAM" id="MobiDB-lite"/>
    </source>
</evidence>
<feature type="compositionally biased region" description="Polar residues" evidence="1">
    <location>
        <begin position="63"/>
        <end position="72"/>
    </location>
</feature>
<gene>
    <name evidence="2" type="ORF">POCULU_LOCUS6907</name>
</gene>
<reference evidence="2" key="1">
    <citation type="submission" date="2021-06" db="EMBL/GenBank/DDBJ databases">
        <authorList>
            <person name="Kallberg Y."/>
            <person name="Tangrot J."/>
            <person name="Rosling A."/>
        </authorList>
    </citation>
    <scope>NUCLEOTIDE SEQUENCE</scope>
    <source>
        <strain evidence="2">IA702</strain>
    </source>
</reference>
<dbReference type="OrthoDB" id="10442577at2759"/>
<sequence>MPRTPRTPRTPPANRVITRSLANSQTPTTPTNSSSDVAPIAARLRPRANKATEASTPVKRSKAQQGLTTTPTRRGRSKVTLDSEVVKDIPDSNTINRSHDSDVADNSGSSPVTSNNTEAVPVVVVIMREDNSHDFDSSNNETALDNKAVDDAVDSTTIQANESDNVDTLINVNDVQTMAKSHSDSADVDALNNQVTLVDSESVDEVLTVVDLSMNDQSHDSDNTDGKYIPSHTVNGIRNPETAESHNTPTEKDQETEIRNTTTNNIQIPDTTESHDTGASAVIAEESHNIITEEVIEEDEIRNKAIDRSKSQETTESAGASVAVTAANEQGDRNLNTTEFLVPNDIVIPRLLPSELIQQVQNKEEYENSPFTIMTVDELDKWDAPLVSQKINTSVEEQSRGRTITKRNTMLNASQRMSGPAFSFRRR</sequence>
<name>A0A9N9C3R0_9GLOM</name>
<evidence type="ECO:0000313" key="2">
    <source>
        <dbReference type="EMBL" id="CAG8589663.1"/>
    </source>
</evidence>
<feature type="region of interest" description="Disordered" evidence="1">
    <location>
        <begin position="1"/>
        <end position="117"/>
    </location>
</feature>
<feature type="compositionally biased region" description="Basic and acidic residues" evidence="1">
    <location>
        <begin position="241"/>
        <end position="257"/>
    </location>
</feature>
<feature type="compositionally biased region" description="Basic and acidic residues" evidence="1">
    <location>
        <begin position="79"/>
        <end position="90"/>
    </location>
</feature>
<feature type="region of interest" description="Disordered" evidence="1">
    <location>
        <begin position="215"/>
        <end position="257"/>
    </location>
</feature>
<comment type="caution">
    <text evidence="2">The sequence shown here is derived from an EMBL/GenBank/DDBJ whole genome shotgun (WGS) entry which is preliminary data.</text>
</comment>
<proteinExistence type="predicted"/>
<evidence type="ECO:0000313" key="3">
    <source>
        <dbReference type="Proteomes" id="UP000789572"/>
    </source>
</evidence>
<keyword evidence="3" id="KW-1185">Reference proteome</keyword>
<protein>
    <submittedName>
        <fullName evidence="2">1866_t:CDS:1</fullName>
    </submittedName>
</protein>
<feature type="compositionally biased region" description="Low complexity" evidence="1">
    <location>
        <begin position="23"/>
        <end position="35"/>
    </location>
</feature>
<organism evidence="2 3">
    <name type="scientific">Paraglomus occultum</name>
    <dbReference type="NCBI Taxonomy" id="144539"/>
    <lineage>
        <taxon>Eukaryota</taxon>
        <taxon>Fungi</taxon>
        <taxon>Fungi incertae sedis</taxon>
        <taxon>Mucoromycota</taxon>
        <taxon>Glomeromycotina</taxon>
        <taxon>Glomeromycetes</taxon>
        <taxon>Paraglomerales</taxon>
        <taxon>Paraglomeraceae</taxon>
        <taxon>Paraglomus</taxon>
    </lineage>
</organism>
<dbReference type="AlphaFoldDB" id="A0A9N9C3R0"/>